<dbReference type="GO" id="GO:0032958">
    <property type="term" value="P:inositol phosphate biosynthetic process"/>
    <property type="evidence" value="ECO:0007669"/>
    <property type="project" value="InterPro"/>
</dbReference>
<keyword evidence="2 4" id="KW-0808">Transferase</keyword>
<keyword evidence="7" id="KW-1185">Reference proteome</keyword>
<proteinExistence type="inferred from homology"/>
<dbReference type="RefSeq" id="XP_013249329.1">
    <property type="nucleotide sequence ID" value="XM_013393875.1"/>
</dbReference>
<dbReference type="Gene3D" id="3.30.470.160">
    <property type="entry name" value="Inositol polyphosphate kinase"/>
    <property type="match status" value="1"/>
</dbReference>
<dbReference type="OrthoDB" id="424012at2759"/>
<dbReference type="Pfam" id="PF03770">
    <property type="entry name" value="IPK"/>
    <property type="match status" value="1"/>
</dbReference>
<dbReference type="SUPFAM" id="SSF56104">
    <property type="entry name" value="SAICAR synthase-like"/>
    <property type="match status" value="1"/>
</dbReference>
<gene>
    <name evidence="6" type="ORF">EAH_00055480</name>
</gene>
<protein>
    <recommendedName>
        <fullName evidence="4">Kinase</fullName>
        <ecNumber evidence="4">2.7.-.-</ecNumber>
    </recommendedName>
</protein>
<evidence type="ECO:0000256" key="5">
    <source>
        <dbReference type="SAM" id="MobiDB-lite"/>
    </source>
</evidence>
<evidence type="ECO:0000313" key="6">
    <source>
        <dbReference type="EMBL" id="CDI80753.1"/>
    </source>
</evidence>
<accession>U6GN86</accession>
<dbReference type="GO" id="GO:0005737">
    <property type="term" value="C:cytoplasm"/>
    <property type="evidence" value="ECO:0007669"/>
    <property type="project" value="TreeGrafter"/>
</dbReference>
<feature type="compositionally biased region" description="Low complexity" evidence="5">
    <location>
        <begin position="577"/>
        <end position="595"/>
    </location>
</feature>
<dbReference type="Proteomes" id="UP000018050">
    <property type="component" value="Unassembled WGS sequence"/>
</dbReference>
<dbReference type="GO" id="GO:0000828">
    <property type="term" value="F:inositol hexakisphosphate kinase activity"/>
    <property type="evidence" value="ECO:0007669"/>
    <property type="project" value="TreeGrafter"/>
</dbReference>
<name>U6GN86_EIMAC</name>
<dbReference type="AlphaFoldDB" id="U6GN86"/>
<reference evidence="6" key="1">
    <citation type="submission" date="2013-10" db="EMBL/GenBank/DDBJ databases">
        <title>Genomic analysis of the causative agents of coccidiosis in chickens.</title>
        <authorList>
            <person name="Reid A.J."/>
            <person name="Blake D."/>
            <person name="Billington K."/>
            <person name="Browne H."/>
            <person name="Dunn M."/>
            <person name="Hung S."/>
            <person name="Kawahara F."/>
            <person name="Miranda-Saavedra D."/>
            <person name="Mourier T."/>
            <person name="Nagra H."/>
            <person name="Otto T.D."/>
            <person name="Rawlings N."/>
            <person name="Sanchez A."/>
            <person name="Sanders M."/>
            <person name="Subramaniam C."/>
            <person name="Tay Y."/>
            <person name="Dear P."/>
            <person name="Doerig C."/>
            <person name="Gruber A."/>
            <person name="Parkinson J."/>
            <person name="Shirley M."/>
            <person name="Wan K.L."/>
            <person name="Berriman M."/>
            <person name="Tomley F."/>
            <person name="Pain A."/>
        </authorList>
    </citation>
    <scope>NUCLEOTIDE SEQUENCE [LARGE SCALE GENOMIC DNA]</scope>
    <source>
        <strain evidence="6">Houghton</strain>
    </source>
</reference>
<evidence type="ECO:0000313" key="7">
    <source>
        <dbReference type="Proteomes" id="UP000018050"/>
    </source>
</evidence>
<keyword evidence="3 4" id="KW-0418">Kinase</keyword>
<feature type="compositionally biased region" description="Gly residues" evidence="5">
    <location>
        <begin position="429"/>
        <end position="445"/>
    </location>
</feature>
<dbReference type="GeneID" id="25273618"/>
<dbReference type="PANTHER" id="PTHR12400">
    <property type="entry name" value="INOSITOL POLYPHOSPHATE KINASE"/>
    <property type="match status" value="1"/>
</dbReference>
<comment type="similarity">
    <text evidence="1 4">Belongs to the inositol phosphokinase (IPK) family.</text>
</comment>
<feature type="compositionally biased region" description="Basic and acidic residues" evidence="5">
    <location>
        <begin position="212"/>
        <end position="223"/>
    </location>
</feature>
<organism evidence="6 7">
    <name type="scientific">Eimeria acervulina</name>
    <name type="common">Coccidian parasite</name>
    <dbReference type="NCBI Taxonomy" id="5801"/>
    <lineage>
        <taxon>Eukaryota</taxon>
        <taxon>Sar</taxon>
        <taxon>Alveolata</taxon>
        <taxon>Apicomplexa</taxon>
        <taxon>Conoidasida</taxon>
        <taxon>Coccidia</taxon>
        <taxon>Eucoccidiorida</taxon>
        <taxon>Eimeriorina</taxon>
        <taxon>Eimeriidae</taxon>
        <taxon>Eimeria</taxon>
    </lineage>
</organism>
<dbReference type="EMBL" id="HG671318">
    <property type="protein sequence ID" value="CDI80753.1"/>
    <property type="molecule type" value="Genomic_DNA"/>
</dbReference>
<feature type="region of interest" description="Disordered" evidence="5">
    <location>
        <begin position="212"/>
        <end position="247"/>
    </location>
</feature>
<sequence length="674" mass="67082">MQTAAAQAAAAAAAAAASTATAAEGATAGAQTAATAATTATTAASPAAQYTAATPAAAPAAAAAAAAAMSVYAGGHAERLSVSGDGLLFIKETNKAEGHFYLWVHALARRSSKPHTQLPAAAAAAATAAGEADAAAAATSAGEATTAPAGEATPTATAGAAGAAAATATAGAAAAAAGVAAATAAGVISAAGCPLGCVSGCPIIDIEKETAKGDRDKKTKGDSVKPPTSNKGDREADGDRRRERVSEAASRSAASLLSFIPAAFGVSLQPAAKETQKETVVLYLENLLAGLDSPIVVDIKMGTRLHGDSASELKRQRAAVRSRLRGAETLGVSLSGVWGVEGGELLHYAGGSRLQQGAYRPHTLSDYICLFRALLNRDTQHHQLYTQLRSTLLQIHYFFTRQQILNLYCSSLLFVVGTPRIIDPPHVGGPQGGPHVGGPQLGGPQNGTQGRPQVGGPQGGPSRVAPQVGGPHGGPHGEPQVWGPQVRGPQGGPHGAPQRGAPPEGPLGGPLEGEAQGGLHGVGAHLERGPHGGPLKGPPEEALTGAPKGAPTVPSERGALQGPLTGGPPKAASLGDPQGALEAPPGGPLGNPLGAPQGAPVLRVKMIDFAHASLYPEEIEKGYLKGLETLIKAVDAAAEALACGEETPGGIRELLACWAAKGDKKETEGTCGDT</sequence>
<dbReference type="InterPro" id="IPR005522">
    <property type="entry name" value="IPK"/>
</dbReference>
<dbReference type="InterPro" id="IPR038286">
    <property type="entry name" value="IPK_sf"/>
</dbReference>
<feature type="compositionally biased region" description="Basic and acidic residues" evidence="5">
    <location>
        <begin position="231"/>
        <end position="246"/>
    </location>
</feature>
<dbReference type="EC" id="2.7.-.-" evidence="4"/>
<dbReference type="GO" id="GO:0046854">
    <property type="term" value="P:phosphatidylinositol phosphate biosynthetic process"/>
    <property type="evidence" value="ECO:0007669"/>
    <property type="project" value="TreeGrafter"/>
</dbReference>
<evidence type="ECO:0000256" key="2">
    <source>
        <dbReference type="ARBA" id="ARBA00022679"/>
    </source>
</evidence>
<evidence type="ECO:0000256" key="1">
    <source>
        <dbReference type="ARBA" id="ARBA00007374"/>
    </source>
</evidence>
<dbReference type="VEuPathDB" id="ToxoDB:EAH_00055480"/>
<reference evidence="6" key="2">
    <citation type="submission" date="2013-10" db="EMBL/GenBank/DDBJ databases">
        <authorList>
            <person name="Aslett M."/>
        </authorList>
    </citation>
    <scope>NUCLEOTIDE SEQUENCE [LARGE SCALE GENOMIC DNA]</scope>
    <source>
        <strain evidence="6">Houghton</strain>
    </source>
</reference>
<evidence type="ECO:0000256" key="4">
    <source>
        <dbReference type="RuleBase" id="RU363090"/>
    </source>
</evidence>
<feature type="compositionally biased region" description="Gly residues" evidence="5">
    <location>
        <begin position="506"/>
        <end position="521"/>
    </location>
</feature>
<evidence type="ECO:0000256" key="3">
    <source>
        <dbReference type="ARBA" id="ARBA00022777"/>
    </source>
</evidence>
<feature type="region of interest" description="Disordered" evidence="5">
    <location>
        <begin position="425"/>
        <end position="595"/>
    </location>
</feature>
<dbReference type="PANTHER" id="PTHR12400:SF21">
    <property type="entry name" value="KINASE"/>
    <property type="match status" value="1"/>
</dbReference>
<dbReference type="GO" id="GO:0005634">
    <property type="term" value="C:nucleus"/>
    <property type="evidence" value="ECO:0007669"/>
    <property type="project" value="TreeGrafter"/>
</dbReference>